<protein>
    <recommendedName>
        <fullName evidence="4">3'-phosphate/5'-hydroxy nucleic acid ligase</fullName>
    </recommendedName>
</protein>
<sequence length="84" mass="9235">MTTASTTEPIITPRVIASPSSRIEGEAIRQLEQTARLPGMRAAVGLPDLHPGKGYPTGRSRAAGDPRFARQPVLYRKRVDRERP</sequence>
<evidence type="ECO:0000313" key="2">
    <source>
        <dbReference type="EMBL" id="BCU07968.1"/>
    </source>
</evidence>
<dbReference type="Gene3D" id="3.90.1860.10">
    <property type="entry name" value="tRNA-splicing ligase RtcB"/>
    <property type="match status" value="1"/>
</dbReference>
<evidence type="ECO:0000256" key="1">
    <source>
        <dbReference type="SAM" id="MobiDB-lite"/>
    </source>
</evidence>
<reference evidence="2 3" key="1">
    <citation type="submission" date="2021-04" db="EMBL/GenBank/DDBJ databases">
        <title>Complete genome sequencing of Allochromatium tepidum strain NZ.</title>
        <authorList>
            <person name="Tsukatani Y."/>
            <person name="Mori H."/>
        </authorList>
    </citation>
    <scope>NUCLEOTIDE SEQUENCE [LARGE SCALE GENOMIC DNA]</scope>
    <source>
        <strain evidence="2 3">NZ</strain>
    </source>
</reference>
<dbReference type="EMBL" id="AP024563">
    <property type="protein sequence ID" value="BCU07968.1"/>
    <property type="molecule type" value="Genomic_DNA"/>
</dbReference>
<name>A0ABN6GF81_9GAMM</name>
<dbReference type="InterPro" id="IPR036025">
    <property type="entry name" value="RtcB-like_sf"/>
</dbReference>
<evidence type="ECO:0000313" key="3">
    <source>
        <dbReference type="Proteomes" id="UP000680679"/>
    </source>
</evidence>
<organism evidence="2 3">
    <name type="scientific">Allochromatium tepidum</name>
    <dbReference type="NCBI Taxonomy" id="553982"/>
    <lineage>
        <taxon>Bacteria</taxon>
        <taxon>Pseudomonadati</taxon>
        <taxon>Pseudomonadota</taxon>
        <taxon>Gammaproteobacteria</taxon>
        <taxon>Chromatiales</taxon>
        <taxon>Chromatiaceae</taxon>
        <taxon>Allochromatium</taxon>
    </lineage>
</organism>
<gene>
    <name evidence="2" type="ORF">Atep_26450</name>
</gene>
<dbReference type="Proteomes" id="UP000680679">
    <property type="component" value="Chromosome"/>
</dbReference>
<feature type="region of interest" description="Disordered" evidence="1">
    <location>
        <begin position="43"/>
        <end position="84"/>
    </location>
</feature>
<accession>A0ABN6GF81</accession>
<proteinExistence type="predicted"/>
<feature type="region of interest" description="Disordered" evidence="1">
    <location>
        <begin position="1"/>
        <end position="23"/>
    </location>
</feature>
<keyword evidence="3" id="KW-1185">Reference proteome</keyword>
<dbReference type="SUPFAM" id="SSF103365">
    <property type="entry name" value="Hypothetical protein PH1602"/>
    <property type="match status" value="1"/>
</dbReference>
<dbReference type="RefSeq" id="WP_236786236.1">
    <property type="nucleotide sequence ID" value="NZ_AP024563.1"/>
</dbReference>
<evidence type="ECO:0008006" key="4">
    <source>
        <dbReference type="Google" id="ProtNLM"/>
    </source>
</evidence>